<protein>
    <recommendedName>
        <fullName evidence="3">DUF1176 domain-containing protein</fullName>
    </recommendedName>
</protein>
<dbReference type="Pfam" id="PF06674">
    <property type="entry name" value="DUF1176"/>
    <property type="match status" value="1"/>
</dbReference>
<name>A0A2N3LUK1_9HYPH</name>
<dbReference type="AlphaFoldDB" id="A0A2N3LUK1"/>
<dbReference type="InterPro" id="IPR009560">
    <property type="entry name" value="DUF1176"/>
</dbReference>
<gene>
    <name evidence="1" type="ORF">CXZ10_15910</name>
</gene>
<dbReference type="OrthoDB" id="7823834at2"/>
<sequence>MGEPISAAFRQTHMCAMVLPQHRCGGRFGFRKIRCDNKRLDCRCASVGMGAAIRGEAIGGDMSRPSAFAFALAALIAGMAVDASAAVSKRFGGFSVACDDSLNCAASAQAVNPDKASVFVLQRAPESRARWTVSISTLGVLADRDRPVALSVDNGVDITLRPVSDYAPFVNPSDYYVVSPSALDRLMLQVQRGHMLRFSFIDIAGAPHSDRFPLDGLAAALNEIDRQQGRIPGDRRAGPPVGLPEAPDVDVGAHLAAAGVPPRLLELHLATTACEAPDAAGLADAQPLIAPLSDTATLYAIPCFRNASGLASRLYLIESGEIGGMTPLVFAGFSDRLGWYGVDALTAVAYDAASRRLTGEGSDDHGCAFRGEWTFTDTAFRLDRLSAATSCGASASGWKDVYPNP</sequence>
<evidence type="ECO:0008006" key="3">
    <source>
        <dbReference type="Google" id="ProtNLM"/>
    </source>
</evidence>
<dbReference type="EMBL" id="PJNW01000013">
    <property type="protein sequence ID" value="PKR88278.1"/>
    <property type="molecule type" value="Genomic_DNA"/>
</dbReference>
<organism evidence="1 2">
    <name type="scientific">Pleomorphomonas diazotrophica</name>
    <dbReference type="NCBI Taxonomy" id="1166257"/>
    <lineage>
        <taxon>Bacteria</taxon>
        <taxon>Pseudomonadati</taxon>
        <taxon>Pseudomonadota</taxon>
        <taxon>Alphaproteobacteria</taxon>
        <taxon>Hyphomicrobiales</taxon>
        <taxon>Pleomorphomonadaceae</taxon>
        <taxon>Pleomorphomonas</taxon>
    </lineage>
</organism>
<dbReference type="Proteomes" id="UP000233491">
    <property type="component" value="Unassembled WGS sequence"/>
</dbReference>
<keyword evidence="2" id="KW-1185">Reference proteome</keyword>
<accession>A0A2N3LUK1</accession>
<comment type="caution">
    <text evidence="1">The sequence shown here is derived from an EMBL/GenBank/DDBJ whole genome shotgun (WGS) entry which is preliminary data.</text>
</comment>
<reference evidence="1 2" key="1">
    <citation type="submission" date="2017-12" db="EMBL/GenBank/DDBJ databases">
        <title>Anaerobic carbon monoxide metabolism by Pleomorphomonas carboxyditropha sp. nov., a new mesophilic hydrogenogenic carboxidotroph.</title>
        <authorList>
            <person name="Esquivel-Elizondo S."/>
            <person name="Krajmalnik-Brown R."/>
        </authorList>
    </citation>
    <scope>NUCLEOTIDE SEQUENCE [LARGE SCALE GENOMIC DNA]</scope>
    <source>
        <strain evidence="1 2">R5-392</strain>
    </source>
</reference>
<evidence type="ECO:0000313" key="1">
    <source>
        <dbReference type="EMBL" id="PKR88278.1"/>
    </source>
</evidence>
<evidence type="ECO:0000313" key="2">
    <source>
        <dbReference type="Proteomes" id="UP000233491"/>
    </source>
</evidence>
<proteinExistence type="predicted"/>